<keyword evidence="8" id="KW-1185">Reference proteome</keyword>
<keyword evidence="5 7" id="KW-1133">Transmembrane helix</keyword>
<evidence type="ECO:0000256" key="1">
    <source>
        <dbReference type="ARBA" id="ARBA00004651"/>
    </source>
</evidence>
<protein>
    <recommendedName>
        <fullName evidence="7">XK-related protein</fullName>
    </recommendedName>
</protein>
<organism evidence="9">
    <name type="scientific">Thrips palmi</name>
    <name type="common">Melon thrips</name>
    <dbReference type="NCBI Taxonomy" id="161013"/>
    <lineage>
        <taxon>Eukaryota</taxon>
        <taxon>Metazoa</taxon>
        <taxon>Ecdysozoa</taxon>
        <taxon>Arthropoda</taxon>
        <taxon>Hexapoda</taxon>
        <taxon>Insecta</taxon>
        <taxon>Pterygota</taxon>
        <taxon>Neoptera</taxon>
        <taxon>Paraneoptera</taxon>
        <taxon>Thysanoptera</taxon>
        <taxon>Terebrantia</taxon>
        <taxon>Thripoidea</taxon>
        <taxon>Thripidae</taxon>
        <taxon>Thrips</taxon>
    </lineage>
</organism>
<feature type="transmembrane region" description="Helical" evidence="7">
    <location>
        <begin position="32"/>
        <end position="49"/>
    </location>
</feature>
<accession>A0A6P8Y2M1</accession>
<dbReference type="GO" id="GO:0005886">
    <property type="term" value="C:plasma membrane"/>
    <property type="evidence" value="ECO:0007669"/>
    <property type="project" value="UniProtKB-SubCell"/>
</dbReference>
<dbReference type="Pfam" id="PF09815">
    <property type="entry name" value="XK-related"/>
    <property type="match status" value="1"/>
</dbReference>
<keyword evidence="4 7" id="KW-0812">Transmembrane</keyword>
<evidence type="ECO:0000256" key="4">
    <source>
        <dbReference type="ARBA" id="ARBA00022692"/>
    </source>
</evidence>
<reference evidence="9" key="1">
    <citation type="submission" date="2025-08" db="UniProtKB">
        <authorList>
            <consortium name="RefSeq"/>
        </authorList>
    </citation>
    <scope>IDENTIFICATION</scope>
    <source>
        <tissue evidence="9">Total insect</tissue>
    </source>
</reference>
<dbReference type="GeneID" id="117639036"/>
<dbReference type="InterPro" id="IPR050895">
    <property type="entry name" value="XK-related_scramblase"/>
</dbReference>
<evidence type="ECO:0000256" key="7">
    <source>
        <dbReference type="RuleBase" id="RU910716"/>
    </source>
</evidence>
<dbReference type="RefSeq" id="XP_034230281.1">
    <property type="nucleotide sequence ID" value="XM_034374390.1"/>
</dbReference>
<dbReference type="GO" id="GO:0070782">
    <property type="term" value="P:phosphatidylserine exposure on apoptotic cell surface"/>
    <property type="evidence" value="ECO:0007669"/>
    <property type="project" value="TreeGrafter"/>
</dbReference>
<dbReference type="InterPro" id="IPR018629">
    <property type="entry name" value="XK-rel"/>
</dbReference>
<evidence type="ECO:0000256" key="3">
    <source>
        <dbReference type="ARBA" id="ARBA00022475"/>
    </source>
</evidence>
<comment type="similarity">
    <text evidence="2 7">Belongs to the XK family.</text>
</comment>
<evidence type="ECO:0000313" key="9">
    <source>
        <dbReference type="RefSeq" id="XP_034230281.1"/>
    </source>
</evidence>
<feature type="transmembrane region" description="Helical" evidence="7">
    <location>
        <begin position="238"/>
        <end position="257"/>
    </location>
</feature>
<evidence type="ECO:0000256" key="6">
    <source>
        <dbReference type="ARBA" id="ARBA00023136"/>
    </source>
</evidence>
<dbReference type="InParanoid" id="A0A6P8Y2M1"/>
<evidence type="ECO:0000256" key="2">
    <source>
        <dbReference type="ARBA" id="ARBA00008789"/>
    </source>
</evidence>
<dbReference type="KEGG" id="tpal:117639036"/>
<dbReference type="FunCoup" id="A0A6P8Y2M1">
    <property type="interactions" value="349"/>
</dbReference>
<feature type="transmembrane region" description="Helical" evidence="7">
    <location>
        <begin position="310"/>
        <end position="330"/>
    </location>
</feature>
<dbReference type="Proteomes" id="UP000515158">
    <property type="component" value="Unplaced"/>
</dbReference>
<proteinExistence type="inferred from homology"/>
<dbReference type="OrthoDB" id="6136301at2759"/>
<keyword evidence="6 7" id="KW-0472">Membrane</keyword>
<evidence type="ECO:0000256" key="5">
    <source>
        <dbReference type="ARBA" id="ARBA00022989"/>
    </source>
</evidence>
<dbReference type="GO" id="GO:1902742">
    <property type="term" value="P:apoptotic process involved in development"/>
    <property type="evidence" value="ECO:0007669"/>
    <property type="project" value="TreeGrafter"/>
</dbReference>
<dbReference type="PANTHER" id="PTHR16024:SF6">
    <property type="entry name" value="XK-RELATED PROTEIN"/>
    <property type="match status" value="1"/>
</dbReference>
<feature type="transmembrane region" description="Helical" evidence="7">
    <location>
        <begin position="342"/>
        <end position="360"/>
    </location>
</feature>
<gene>
    <name evidence="9" type="primary">LOC117639036</name>
</gene>
<name>A0A6P8Y2M1_THRPL</name>
<sequence length="453" mass="51876">MGMQGCWRPVAASATAAATADQTDYPPRPMQVKCYHFIWSGLAIVFHFVDLGTDVNVITHYFRNDERGYAYATIVIILVPSFIISCVSYQMFDLDRNREGSHKWNRKLKLRIAMHVIPLALLLRCIDSLKYAWKSWRTGRQRNTGLQEKYYKLMLKEDADCALLQVLKCFLESAPQLVLQVSYIFKWVNSEKPLEPGWTGYDPLISAVSSFLGMAWCLRTFKNSIRYVQEGKDNIGSLGNLFIFLWHFFIAISRISMLSAMLYISWAYTLIAMAIHWIIMTVSLLRIENHVFCTSDTSVVSRTVTFLEKLSNNFLTTVFAVVSIFTYIPLDEGDTCIRYTCYYSLCFLENLLGASIWYWIEGRYWFKVLITVLCILPFILGCSCMVVYYHWFHPKEHRISNGNVIVEKGQVENGFVNVVGQGENGVVNVVGQGENGQGDDGSEMQEICLSEKL</sequence>
<dbReference type="PANTHER" id="PTHR16024">
    <property type="entry name" value="XK-RELATED PROTEIN"/>
    <property type="match status" value="1"/>
</dbReference>
<feature type="transmembrane region" description="Helical" evidence="7">
    <location>
        <begin position="367"/>
        <end position="391"/>
    </location>
</feature>
<evidence type="ECO:0000313" key="8">
    <source>
        <dbReference type="Proteomes" id="UP000515158"/>
    </source>
</evidence>
<comment type="subcellular location">
    <subcellularLocation>
        <location evidence="1">Cell membrane</location>
        <topology evidence="1">Multi-pass membrane protein</topology>
    </subcellularLocation>
    <subcellularLocation>
        <location evidence="7">Membrane</location>
        <topology evidence="7">Multi-pass membrane protein</topology>
    </subcellularLocation>
</comment>
<keyword evidence="3" id="KW-1003">Cell membrane</keyword>
<dbReference type="AlphaFoldDB" id="A0A6P8Y2M1"/>
<feature type="transmembrane region" description="Helical" evidence="7">
    <location>
        <begin position="263"/>
        <end position="285"/>
    </location>
</feature>
<dbReference type="GO" id="GO:0043652">
    <property type="term" value="P:engulfment of apoptotic cell"/>
    <property type="evidence" value="ECO:0007669"/>
    <property type="project" value="TreeGrafter"/>
</dbReference>
<feature type="transmembrane region" description="Helical" evidence="7">
    <location>
        <begin position="69"/>
        <end position="92"/>
    </location>
</feature>